<dbReference type="SUPFAM" id="SSF103506">
    <property type="entry name" value="Mitochondrial carrier"/>
    <property type="match status" value="1"/>
</dbReference>
<name>A0AAW1P3Y9_9CHLO</name>
<keyword evidence="12" id="KW-1185">Reference proteome</keyword>
<keyword evidence="4 8" id="KW-0812">Transmembrane</keyword>
<feature type="transmembrane region" description="Helical" evidence="10">
    <location>
        <begin position="203"/>
        <end position="222"/>
    </location>
</feature>
<feature type="repeat" description="Solcar" evidence="8">
    <location>
        <begin position="113"/>
        <end position="192"/>
    </location>
</feature>
<keyword evidence="6 10" id="KW-1133">Transmembrane helix</keyword>
<dbReference type="Gene3D" id="1.50.40.10">
    <property type="entry name" value="Mitochondrial carrier domain"/>
    <property type="match status" value="2"/>
</dbReference>
<keyword evidence="5" id="KW-0677">Repeat</keyword>
<evidence type="ECO:0000313" key="12">
    <source>
        <dbReference type="Proteomes" id="UP001465755"/>
    </source>
</evidence>
<protein>
    <recommendedName>
        <fullName evidence="13">S-adenosylmethionine transporter</fullName>
    </recommendedName>
</protein>
<evidence type="ECO:0008006" key="13">
    <source>
        <dbReference type="Google" id="ProtNLM"/>
    </source>
</evidence>
<evidence type="ECO:0000256" key="10">
    <source>
        <dbReference type="SAM" id="Phobius"/>
    </source>
</evidence>
<evidence type="ECO:0000256" key="2">
    <source>
        <dbReference type="ARBA" id="ARBA00006375"/>
    </source>
</evidence>
<dbReference type="InterPro" id="IPR018108">
    <property type="entry name" value="MCP_transmembrane"/>
</dbReference>
<evidence type="ECO:0000256" key="4">
    <source>
        <dbReference type="ARBA" id="ARBA00022692"/>
    </source>
</evidence>
<feature type="repeat" description="Solcar" evidence="8">
    <location>
        <begin position="201"/>
        <end position="283"/>
    </location>
</feature>
<dbReference type="AlphaFoldDB" id="A0AAW1P3Y9"/>
<evidence type="ECO:0000256" key="7">
    <source>
        <dbReference type="ARBA" id="ARBA00023136"/>
    </source>
</evidence>
<feature type="transmembrane region" description="Helical" evidence="10">
    <location>
        <begin position="163"/>
        <end position="183"/>
    </location>
</feature>
<comment type="caution">
    <text evidence="11">The sequence shown here is derived from an EMBL/GenBank/DDBJ whole genome shotgun (WGS) entry which is preliminary data.</text>
</comment>
<keyword evidence="7 8" id="KW-0472">Membrane</keyword>
<evidence type="ECO:0000256" key="9">
    <source>
        <dbReference type="RuleBase" id="RU000488"/>
    </source>
</evidence>
<evidence type="ECO:0000313" key="11">
    <source>
        <dbReference type="EMBL" id="KAK9803326.1"/>
    </source>
</evidence>
<evidence type="ECO:0000256" key="5">
    <source>
        <dbReference type="ARBA" id="ARBA00022737"/>
    </source>
</evidence>
<comment type="similarity">
    <text evidence="2 9">Belongs to the mitochondrial carrier (TC 2.A.29) family.</text>
</comment>
<dbReference type="PANTHER" id="PTHR45667">
    <property type="entry name" value="S-ADENOSYLMETHIONINE MITOCHONDRIAL CARRIER PROTEIN"/>
    <property type="match status" value="1"/>
</dbReference>
<dbReference type="Pfam" id="PF00153">
    <property type="entry name" value="Mito_carr"/>
    <property type="match status" value="3"/>
</dbReference>
<proteinExistence type="inferred from homology"/>
<reference evidence="11 12" key="1">
    <citation type="journal article" date="2024" name="Nat. Commun.">
        <title>Phylogenomics reveals the evolutionary origins of lichenization in chlorophyte algae.</title>
        <authorList>
            <person name="Puginier C."/>
            <person name="Libourel C."/>
            <person name="Otte J."/>
            <person name="Skaloud P."/>
            <person name="Haon M."/>
            <person name="Grisel S."/>
            <person name="Petersen M."/>
            <person name="Berrin J.G."/>
            <person name="Delaux P.M."/>
            <person name="Dal Grande F."/>
            <person name="Keller J."/>
        </authorList>
    </citation>
    <scope>NUCLEOTIDE SEQUENCE [LARGE SCALE GENOMIC DNA]</scope>
    <source>
        <strain evidence="11 12">SAG 2036</strain>
    </source>
</reference>
<gene>
    <name evidence="11" type="ORF">WJX73_002734</name>
</gene>
<dbReference type="PROSITE" id="PS50920">
    <property type="entry name" value="SOLCAR"/>
    <property type="match status" value="3"/>
</dbReference>
<evidence type="ECO:0000256" key="1">
    <source>
        <dbReference type="ARBA" id="ARBA00004141"/>
    </source>
</evidence>
<dbReference type="EMBL" id="JALJOQ010000060">
    <property type="protein sequence ID" value="KAK9803326.1"/>
    <property type="molecule type" value="Genomic_DNA"/>
</dbReference>
<keyword evidence="3 9" id="KW-0813">Transport</keyword>
<organism evidence="11 12">
    <name type="scientific">Symbiochloris irregularis</name>
    <dbReference type="NCBI Taxonomy" id="706552"/>
    <lineage>
        <taxon>Eukaryota</taxon>
        <taxon>Viridiplantae</taxon>
        <taxon>Chlorophyta</taxon>
        <taxon>core chlorophytes</taxon>
        <taxon>Trebouxiophyceae</taxon>
        <taxon>Trebouxiales</taxon>
        <taxon>Trebouxiaceae</taxon>
        <taxon>Symbiochloris</taxon>
    </lineage>
</organism>
<evidence type="ECO:0000256" key="6">
    <source>
        <dbReference type="ARBA" id="ARBA00022989"/>
    </source>
</evidence>
<comment type="subcellular location">
    <subcellularLocation>
        <location evidence="1">Membrane</location>
        <topology evidence="1">Multi-pass membrane protein</topology>
    </subcellularLocation>
</comment>
<feature type="repeat" description="Solcar" evidence="8">
    <location>
        <begin position="293"/>
        <end position="379"/>
    </location>
</feature>
<evidence type="ECO:0000256" key="3">
    <source>
        <dbReference type="ARBA" id="ARBA00022448"/>
    </source>
</evidence>
<accession>A0AAW1P3Y9</accession>
<evidence type="ECO:0000256" key="8">
    <source>
        <dbReference type="PROSITE-ProRule" id="PRU00282"/>
    </source>
</evidence>
<sequence length="383" mass="40952">MTLRLGETGLRLSDRQSEATCACAPQALSPHACLVEAEAAWNAFWIWPSCKQRKSRRRSPCFAALSTGDSSQRSLTGHRSLRKRPVAEMAADTAHFDPSLALDGVSPSRGNWRKTLENIGAGATAGATVEAALYPIDTIKTRLQSAVGGGGFRSMIQSGGGKALYAGLLGNLAGVIPASAIFMGIYEPAKAYLEERVPHDRQFLGALGGGAAAGLAASFVRVPTEVIKQRMQTGEFTGPLKAVGSIARVEGFKGFFAGYGSFLLRDLPFDALEFVLYEQLKRSYSSVLDGRRIRPYETSVIGAIAGAATGVATTPLDVIKTRLMTQGSRGTYKGVVDCARKVAQQEGMNAFLKGWEPRVIWIGMGGMVFFTALEEAKKLYASL</sequence>
<dbReference type="GO" id="GO:0016020">
    <property type="term" value="C:membrane"/>
    <property type="evidence" value="ECO:0007669"/>
    <property type="project" value="UniProtKB-SubCell"/>
</dbReference>
<dbReference type="InterPro" id="IPR023395">
    <property type="entry name" value="MCP_dom_sf"/>
</dbReference>
<dbReference type="Proteomes" id="UP001465755">
    <property type="component" value="Unassembled WGS sequence"/>
</dbReference>